<evidence type="ECO:0000256" key="6">
    <source>
        <dbReference type="ARBA" id="ARBA00022833"/>
    </source>
</evidence>
<evidence type="ECO:0000256" key="2">
    <source>
        <dbReference type="ARBA" id="ARBA00011738"/>
    </source>
</evidence>
<dbReference type="EC" id="3.5.4.33" evidence="8"/>
<sequence>MDDEHFMMLAIEQAKRAQADGEVPVGAVLVNASGEVLAEGANAVIGRSDPTAHAEIVALRAAGAILENYRLPDTTLYVTLEPCAMCLGALFHARVSRIVFGAYDPKTGACGSKLDLAAPDLINYHAKVQGGVLGQKCGQLLTDFFKEKRNQQS</sequence>
<evidence type="ECO:0000313" key="10">
    <source>
        <dbReference type="EMBL" id="UOD49297.1"/>
    </source>
</evidence>
<evidence type="ECO:0000313" key="11">
    <source>
        <dbReference type="Proteomes" id="UP000831607"/>
    </source>
</evidence>
<dbReference type="SUPFAM" id="SSF53927">
    <property type="entry name" value="Cytidine deaminase-like"/>
    <property type="match status" value="1"/>
</dbReference>
<dbReference type="NCBIfam" id="NF008113">
    <property type="entry name" value="PRK10860.1"/>
    <property type="match status" value="1"/>
</dbReference>
<keyword evidence="6 8" id="KW-0862">Zinc</keyword>
<gene>
    <name evidence="8 10" type="primary">tadA</name>
    <name evidence="10" type="ORF">DHf2319_07265</name>
</gene>
<reference evidence="10 11" key="1">
    <citation type="submission" date="2020-11" db="EMBL/GenBank/DDBJ databases">
        <title>Algicoccus daihaiensis sp.nov., isolated from Daihai Lake in Inner Mongolia.</title>
        <authorList>
            <person name="Kai J."/>
        </authorList>
    </citation>
    <scope>NUCLEOTIDE SEQUENCE [LARGE SCALE GENOMIC DNA]</scope>
    <source>
        <strain evidence="11">f23</strain>
    </source>
</reference>
<dbReference type="EMBL" id="CP063982">
    <property type="protein sequence ID" value="UOD49297.1"/>
    <property type="molecule type" value="Genomic_DNA"/>
</dbReference>
<feature type="domain" description="CMP/dCMP-type deaminase" evidence="9">
    <location>
        <begin position="1"/>
        <end position="121"/>
    </location>
</feature>
<comment type="function">
    <text evidence="8">Catalyzes the deamination of adenosine to inosine at the wobble position 34 of tRNA(Arg2).</text>
</comment>
<comment type="cofactor">
    <cofactor evidence="8">
        <name>Zn(2+)</name>
        <dbReference type="ChEBI" id="CHEBI:29105"/>
    </cofactor>
    <text evidence="8">Binds 1 zinc ion per subunit.</text>
</comment>
<evidence type="ECO:0000259" key="9">
    <source>
        <dbReference type="PROSITE" id="PS51747"/>
    </source>
</evidence>
<feature type="active site" description="Proton donor" evidence="8">
    <location>
        <position position="55"/>
    </location>
</feature>
<name>A0ABY4AJR4_9BURK</name>
<dbReference type="InterPro" id="IPR016193">
    <property type="entry name" value="Cytidine_deaminase-like"/>
</dbReference>
<accession>A0ABY4AJR4</accession>
<dbReference type="GO" id="GO:0052717">
    <property type="term" value="F:tRNA-specific adenosine-34 deaminase activity"/>
    <property type="evidence" value="ECO:0007669"/>
    <property type="project" value="UniProtKB-EC"/>
</dbReference>
<evidence type="ECO:0000256" key="8">
    <source>
        <dbReference type="HAMAP-Rule" id="MF_00972"/>
    </source>
</evidence>
<dbReference type="HAMAP" id="MF_00972">
    <property type="entry name" value="tRNA_aden_deaminase"/>
    <property type="match status" value="1"/>
</dbReference>
<evidence type="ECO:0000256" key="5">
    <source>
        <dbReference type="ARBA" id="ARBA00022801"/>
    </source>
</evidence>
<dbReference type="PROSITE" id="PS51747">
    <property type="entry name" value="CYT_DCMP_DEAMINASES_2"/>
    <property type="match status" value="1"/>
</dbReference>
<keyword evidence="3 8" id="KW-0819">tRNA processing</keyword>
<feature type="binding site" evidence="8">
    <location>
        <position position="86"/>
    </location>
    <ligand>
        <name>Zn(2+)</name>
        <dbReference type="ChEBI" id="CHEBI:29105"/>
        <note>catalytic</note>
    </ligand>
</feature>
<dbReference type="InterPro" id="IPR002125">
    <property type="entry name" value="CMP_dCMP_dom"/>
</dbReference>
<evidence type="ECO:0000256" key="3">
    <source>
        <dbReference type="ARBA" id="ARBA00022694"/>
    </source>
</evidence>
<dbReference type="PANTHER" id="PTHR11079">
    <property type="entry name" value="CYTOSINE DEAMINASE FAMILY MEMBER"/>
    <property type="match status" value="1"/>
</dbReference>
<dbReference type="Gene3D" id="3.40.140.10">
    <property type="entry name" value="Cytidine Deaminase, domain 2"/>
    <property type="match status" value="1"/>
</dbReference>
<organism evidence="10 11">
    <name type="scientific">Orrella daihaiensis</name>
    <dbReference type="NCBI Taxonomy" id="2782176"/>
    <lineage>
        <taxon>Bacteria</taxon>
        <taxon>Pseudomonadati</taxon>
        <taxon>Pseudomonadota</taxon>
        <taxon>Betaproteobacteria</taxon>
        <taxon>Burkholderiales</taxon>
        <taxon>Alcaligenaceae</taxon>
        <taxon>Orrella</taxon>
    </lineage>
</organism>
<comment type="catalytic activity">
    <reaction evidence="7 8">
        <text>adenosine(34) in tRNA + H2O + H(+) = inosine(34) in tRNA + NH4(+)</text>
        <dbReference type="Rhea" id="RHEA:43168"/>
        <dbReference type="Rhea" id="RHEA-COMP:10373"/>
        <dbReference type="Rhea" id="RHEA-COMP:10374"/>
        <dbReference type="ChEBI" id="CHEBI:15377"/>
        <dbReference type="ChEBI" id="CHEBI:15378"/>
        <dbReference type="ChEBI" id="CHEBI:28938"/>
        <dbReference type="ChEBI" id="CHEBI:74411"/>
        <dbReference type="ChEBI" id="CHEBI:82852"/>
        <dbReference type="EC" id="3.5.4.33"/>
    </reaction>
</comment>
<comment type="similarity">
    <text evidence="1">Belongs to the cytidine and deoxycytidylate deaminase family. ADAT2 subfamily.</text>
</comment>
<evidence type="ECO:0000256" key="4">
    <source>
        <dbReference type="ARBA" id="ARBA00022723"/>
    </source>
</evidence>
<dbReference type="PANTHER" id="PTHR11079:SF202">
    <property type="entry name" value="TRNA-SPECIFIC ADENOSINE DEAMINASE"/>
    <property type="match status" value="1"/>
</dbReference>
<keyword evidence="4 8" id="KW-0479">Metal-binding</keyword>
<keyword evidence="11" id="KW-1185">Reference proteome</keyword>
<feature type="binding site" evidence="8">
    <location>
        <position position="53"/>
    </location>
    <ligand>
        <name>Zn(2+)</name>
        <dbReference type="ChEBI" id="CHEBI:29105"/>
        <note>catalytic</note>
    </ligand>
</feature>
<proteinExistence type="inferred from homology"/>
<feature type="binding site" evidence="8">
    <location>
        <position position="83"/>
    </location>
    <ligand>
        <name>Zn(2+)</name>
        <dbReference type="ChEBI" id="CHEBI:29105"/>
        <note>catalytic</note>
    </ligand>
</feature>
<comment type="subunit">
    <text evidence="2 8">Homodimer.</text>
</comment>
<dbReference type="CDD" id="cd01285">
    <property type="entry name" value="nucleoside_deaminase"/>
    <property type="match status" value="1"/>
</dbReference>
<keyword evidence="5 8" id="KW-0378">Hydrolase</keyword>
<evidence type="ECO:0000256" key="1">
    <source>
        <dbReference type="ARBA" id="ARBA00010669"/>
    </source>
</evidence>
<dbReference type="InterPro" id="IPR028883">
    <property type="entry name" value="tRNA_aden_deaminase"/>
</dbReference>
<dbReference type="Proteomes" id="UP000831607">
    <property type="component" value="Chromosome"/>
</dbReference>
<evidence type="ECO:0000256" key="7">
    <source>
        <dbReference type="ARBA" id="ARBA00048045"/>
    </source>
</evidence>
<dbReference type="InterPro" id="IPR016192">
    <property type="entry name" value="APOBEC/CMP_deaminase_Zn-bd"/>
</dbReference>
<dbReference type="PROSITE" id="PS00903">
    <property type="entry name" value="CYT_DCMP_DEAMINASES_1"/>
    <property type="match status" value="1"/>
</dbReference>
<protein>
    <recommendedName>
        <fullName evidence="8">tRNA-specific adenosine deaminase</fullName>
        <ecNumber evidence="8">3.5.4.33</ecNumber>
    </recommendedName>
</protein>
<dbReference type="Pfam" id="PF00383">
    <property type="entry name" value="dCMP_cyt_deam_1"/>
    <property type="match status" value="1"/>
</dbReference>